<gene>
    <name evidence="6" type="ORF">CRECT_1422</name>
</gene>
<organism evidence="6 7">
    <name type="scientific">Campylobacter rectus</name>
    <name type="common">Wolinella recta</name>
    <dbReference type="NCBI Taxonomy" id="203"/>
    <lineage>
        <taxon>Bacteria</taxon>
        <taxon>Pseudomonadati</taxon>
        <taxon>Campylobacterota</taxon>
        <taxon>Epsilonproteobacteria</taxon>
        <taxon>Campylobacterales</taxon>
        <taxon>Campylobacteraceae</taxon>
        <taxon>Campylobacter</taxon>
    </lineage>
</organism>
<dbReference type="GO" id="GO:0046677">
    <property type="term" value="P:response to antibiotic"/>
    <property type="evidence" value="ECO:0007669"/>
    <property type="project" value="UniProtKB-KW"/>
</dbReference>
<protein>
    <recommendedName>
        <fullName evidence="2">beta-lactamase</fullName>
        <ecNumber evidence="2">3.5.2.6</ecNumber>
    </recommendedName>
</protein>
<evidence type="ECO:0000313" key="7">
    <source>
        <dbReference type="Proteomes" id="UP000502377"/>
    </source>
</evidence>
<sequence length="271" mass="31346">MNKILKFTLCGFAWAILAVGATFASDTSAPINTASYNALLKEYLNGAGSGRDFEAHNFEKYASDLQIYCQKGVPYACYDLGYLYWFGVGVVKDQVKAEKQYFRFVDRFDKEKGEDIIKKINDKTKYILEYSYKMKNRNDEEILNYIRAEQLASFTDCVFKKNELFIRDGNTYSRDDDSCLNAFLLQRLLPADMLYTYEIFGDKRMDKDALTKMLLKAEARKNGFVGSELFGLLRYMYLPAGGFKEGFFKDLFGDDTLNLSQTQEKRQNLER</sequence>
<keyword evidence="3" id="KW-1015">Disulfide bond</keyword>
<dbReference type="InterPro" id="IPR011990">
    <property type="entry name" value="TPR-like_helical_dom_sf"/>
</dbReference>
<dbReference type="EMBL" id="CP012543">
    <property type="protein sequence ID" value="QCD47072.1"/>
    <property type="molecule type" value="Genomic_DNA"/>
</dbReference>
<evidence type="ECO:0000256" key="4">
    <source>
        <dbReference type="ARBA" id="ARBA00023251"/>
    </source>
</evidence>
<evidence type="ECO:0000256" key="5">
    <source>
        <dbReference type="SAM" id="SignalP"/>
    </source>
</evidence>
<dbReference type="Gene3D" id="1.25.40.10">
    <property type="entry name" value="Tetratricopeptide repeat domain"/>
    <property type="match status" value="1"/>
</dbReference>
<dbReference type="InterPro" id="IPR006597">
    <property type="entry name" value="Sel1-like"/>
</dbReference>
<evidence type="ECO:0000256" key="1">
    <source>
        <dbReference type="ARBA" id="ARBA00001526"/>
    </source>
</evidence>
<dbReference type="GO" id="GO:0008800">
    <property type="term" value="F:beta-lactamase activity"/>
    <property type="evidence" value="ECO:0007669"/>
    <property type="project" value="UniProtKB-EC"/>
</dbReference>
<dbReference type="SMART" id="SM00671">
    <property type="entry name" value="SEL1"/>
    <property type="match status" value="1"/>
</dbReference>
<dbReference type="AlphaFoldDB" id="A0A6G5QNC3"/>
<dbReference type="SUPFAM" id="SSF81901">
    <property type="entry name" value="HCP-like"/>
    <property type="match status" value="1"/>
</dbReference>
<keyword evidence="4" id="KW-0046">Antibiotic resistance</keyword>
<feature type="chain" id="PRO_5026330660" description="beta-lactamase" evidence="5">
    <location>
        <begin position="25"/>
        <end position="271"/>
    </location>
</feature>
<evidence type="ECO:0000313" key="6">
    <source>
        <dbReference type="EMBL" id="QCD47072.1"/>
    </source>
</evidence>
<proteinExistence type="predicted"/>
<dbReference type="KEGG" id="crx:CRECT_1422"/>
<keyword evidence="5" id="KW-0732">Signal</keyword>
<evidence type="ECO:0000256" key="2">
    <source>
        <dbReference type="ARBA" id="ARBA00012865"/>
    </source>
</evidence>
<feature type="signal peptide" evidence="5">
    <location>
        <begin position="1"/>
        <end position="24"/>
    </location>
</feature>
<name>A0A6G5QNC3_CAMRE</name>
<dbReference type="RefSeq" id="WP_002945201.1">
    <property type="nucleotide sequence ID" value="NZ_CP012543.1"/>
</dbReference>
<reference evidence="6 7" key="1">
    <citation type="submission" date="2016-07" db="EMBL/GenBank/DDBJ databases">
        <title>Comparative genomics of the Campylobacter concisus group.</title>
        <authorList>
            <person name="Miller W.G."/>
            <person name="Yee E."/>
            <person name="Chapman M.H."/>
            <person name="Huynh S."/>
            <person name="Bono J.L."/>
            <person name="On S.L.W."/>
            <person name="StLeger J."/>
            <person name="Foster G."/>
            <person name="Parker C.T."/>
        </authorList>
    </citation>
    <scope>NUCLEOTIDE SEQUENCE [LARGE SCALE GENOMIC DNA]</scope>
    <source>
        <strain evidence="6 7">ATCC 33238</strain>
    </source>
</reference>
<evidence type="ECO:0000256" key="3">
    <source>
        <dbReference type="ARBA" id="ARBA00023157"/>
    </source>
</evidence>
<comment type="catalytic activity">
    <reaction evidence="1">
        <text>a beta-lactam + H2O = a substituted beta-amino acid</text>
        <dbReference type="Rhea" id="RHEA:20401"/>
        <dbReference type="ChEBI" id="CHEBI:15377"/>
        <dbReference type="ChEBI" id="CHEBI:35627"/>
        <dbReference type="ChEBI" id="CHEBI:140347"/>
        <dbReference type="EC" id="3.5.2.6"/>
    </reaction>
</comment>
<dbReference type="Proteomes" id="UP000502377">
    <property type="component" value="Chromosome"/>
</dbReference>
<accession>A0A6G5QNC3</accession>
<dbReference type="EC" id="3.5.2.6" evidence="2"/>